<dbReference type="GO" id="GO:0006529">
    <property type="term" value="P:asparagine biosynthetic process"/>
    <property type="evidence" value="ECO:0007669"/>
    <property type="project" value="InterPro"/>
</dbReference>
<dbReference type="GO" id="GO:0005829">
    <property type="term" value="C:cytosol"/>
    <property type="evidence" value="ECO:0007669"/>
    <property type="project" value="TreeGrafter"/>
</dbReference>
<dbReference type="GO" id="GO:0004066">
    <property type="term" value="F:asparagine synthase (glutamine-hydrolyzing) activity"/>
    <property type="evidence" value="ECO:0007669"/>
    <property type="project" value="InterPro"/>
</dbReference>
<keyword evidence="2" id="KW-0067">ATP-binding</keyword>
<dbReference type="Pfam" id="PF00733">
    <property type="entry name" value="Asn_synthase"/>
    <property type="match status" value="1"/>
</dbReference>
<dbReference type="InterPro" id="IPR050795">
    <property type="entry name" value="Asn_Synthetase"/>
</dbReference>
<dbReference type="Proteomes" id="UP000515153">
    <property type="component" value="Chromosome VII"/>
</dbReference>
<dbReference type="SUPFAM" id="SSF52402">
    <property type="entry name" value="Adenine nucleotide alpha hydrolases-like"/>
    <property type="match status" value="1"/>
</dbReference>
<evidence type="ECO:0000256" key="2">
    <source>
        <dbReference type="ARBA" id="ARBA00022840"/>
    </source>
</evidence>
<reference evidence="5" key="2">
    <citation type="submission" date="2019-10" db="EMBL/GenBank/DDBJ databases">
        <authorList>
            <consortium name="NCBI Genome Project"/>
        </authorList>
    </citation>
    <scope>NUCLEOTIDE SEQUENCE</scope>
    <source>
        <strain evidence="5">NI907</strain>
    </source>
</reference>
<dbReference type="InterPro" id="IPR014729">
    <property type="entry name" value="Rossmann-like_a/b/a_fold"/>
</dbReference>
<dbReference type="AlphaFoldDB" id="A0A6P8AXI3"/>
<evidence type="ECO:0000313" key="5">
    <source>
        <dbReference type="RefSeq" id="XP_030979582.1"/>
    </source>
</evidence>
<dbReference type="GeneID" id="41964966"/>
<dbReference type="PANTHER" id="PTHR11772">
    <property type="entry name" value="ASPARAGINE SYNTHETASE"/>
    <property type="match status" value="1"/>
</dbReference>
<organism evidence="4 5">
    <name type="scientific">Pyricularia grisea</name>
    <name type="common">Crabgrass-specific blast fungus</name>
    <name type="synonym">Magnaporthe grisea</name>
    <dbReference type="NCBI Taxonomy" id="148305"/>
    <lineage>
        <taxon>Eukaryota</taxon>
        <taxon>Fungi</taxon>
        <taxon>Dikarya</taxon>
        <taxon>Ascomycota</taxon>
        <taxon>Pezizomycotina</taxon>
        <taxon>Sordariomycetes</taxon>
        <taxon>Sordariomycetidae</taxon>
        <taxon>Magnaporthales</taxon>
        <taxon>Pyriculariaceae</taxon>
        <taxon>Pyricularia</taxon>
    </lineage>
</organism>
<protein>
    <recommendedName>
        <fullName evidence="3">Asparagine synthetase domain-containing protein</fullName>
    </recommendedName>
</protein>
<dbReference type="Gene3D" id="3.40.50.620">
    <property type="entry name" value="HUPs"/>
    <property type="match status" value="1"/>
</dbReference>
<evidence type="ECO:0000259" key="3">
    <source>
        <dbReference type="Pfam" id="PF00733"/>
    </source>
</evidence>
<dbReference type="RefSeq" id="XP_030979582.1">
    <property type="nucleotide sequence ID" value="XM_031130058.1"/>
</dbReference>
<dbReference type="InterPro" id="IPR001962">
    <property type="entry name" value="Asn_synthase"/>
</dbReference>
<evidence type="ECO:0000256" key="1">
    <source>
        <dbReference type="ARBA" id="ARBA00022741"/>
    </source>
</evidence>
<dbReference type="CDD" id="cd01991">
    <property type="entry name" value="Asn_synthase_B_C"/>
    <property type="match status" value="1"/>
</dbReference>
<name>A0A6P8AXI3_PYRGI</name>
<evidence type="ECO:0000313" key="4">
    <source>
        <dbReference type="Proteomes" id="UP000515153"/>
    </source>
</evidence>
<sequence length="290" mass="32702">MYGLITSSALQADKTVLRDVWKINPGAWMEYWDADYKDKVSDVDMTNSVRVVDMATAADAGYYQHEVENRPLKEIILEVRRKLVEATRLRLRADVPVGIYLSGGIDSSTVAGIVTHLAREEGVRLGNEHVRKRIKCFTVQFGESSGFNEADIAERSAEWLGIEIIKKDMNEEDLAKHFADAIYHSEHHNFVGKFCLSALPREHGVHAVLTGEGADEQFAGYPYLLQDFLLERDPGWPASTLSEADEIRLCMYQELIDDVERTMDHIGMFDHGWKDKPKRSVSVGCGGLKL</sequence>
<keyword evidence="4" id="KW-1185">Reference proteome</keyword>
<accession>A0A6P8AXI3</accession>
<dbReference type="PANTHER" id="PTHR11772:SF17">
    <property type="entry name" value="ASPARAGINE SYNTHETASE (EUROFUNG)"/>
    <property type="match status" value="1"/>
</dbReference>
<reference evidence="5" key="3">
    <citation type="submission" date="2025-08" db="UniProtKB">
        <authorList>
            <consortium name="RefSeq"/>
        </authorList>
    </citation>
    <scope>IDENTIFICATION</scope>
    <source>
        <strain evidence="5">NI907</strain>
    </source>
</reference>
<keyword evidence="1" id="KW-0547">Nucleotide-binding</keyword>
<dbReference type="GO" id="GO:0005524">
    <property type="term" value="F:ATP binding"/>
    <property type="evidence" value="ECO:0007669"/>
    <property type="project" value="UniProtKB-KW"/>
</dbReference>
<dbReference type="KEGG" id="pgri:PgNI_10082"/>
<proteinExistence type="predicted"/>
<gene>
    <name evidence="5" type="ORF">PgNI_10082</name>
</gene>
<reference evidence="4 5" key="1">
    <citation type="journal article" date="2019" name="Mol. Biol. Evol.">
        <title>Blast fungal genomes show frequent chromosomal changes, gene gains and losses, and effector gene turnover.</title>
        <authorList>
            <person name="Gomez Luciano L.B."/>
            <person name="Jason Tsai I."/>
            <person name="Chuma I."/>
            <person name="Tosa Y."/>
            <person name="Chen Y.H."/>
            <person name="Li J.Y."/>
            <person name="Li M.Y."/>
            <person name="Jade Lu M.Y."/>
            <person name="Nakayashiki H."/>
            <person name="Li W.H."/>
        </authorList>
    </citation>
    <scope>NUCLEOTIDE SEQUENCE [LARGE SCALE GENOMIC DNA]</scope>
    <source>
        <strain evidence="4 5">NI907</strain>
    </source>
</reference>
<feature type="domain" description="Asparagine synthetase" evidence="3">
    <location>
        <begin position="78"/>
        <end position="241"/>
    </location>
</feature>